<feature type="transmembrane region" description="Helical" evidence="1">
    <location>
        <begin position="361"/>
        <end position="383"/>
    </location>
</feature>
<proteinExistence type="predicted"/>
<feature type="transmembrane region" description="Helical" evidence="1">
    <location>
        <begin position="125"/>
        <end position="142"/>
    </location>
</feature>
<organism evidence="2 3">
    <name type="scientific">Devosia geojensis</name>
    <dbReference type="NCBI Taxonomy" id="443610"/>
    <lineage>
        <taxon>Bacteria</taxon>
        <taxon>Pseudomonadati</taxon>
        <taxon>Pseudomonadota</taxon>
        <taxon>Alphaproteobacteria</taxon>
        <taxon>Hyphomicrobiales</taxon>
        <taxon>Devosiaceae</taxon>
        <taxon>Devosia</taxon>
    </lineage>
</organism>
<dbReference type="STRING" id="443610.VE25_04980"/>
<dbReference type="AlphaFoldDB" id="A0A0F5FVJ9"/>
<keyword evidence="3" id="KW-1185">Reference proteome</keyword>
<protein>
    <recommendedName>
        <fullName evidence="4">Glycosyltransferase RgtA/B/C/D-like domain-containing protein</fullName>
    </recommendedName>
</protein>
<evidence type="ECO:0000256" key="1">
    <source>
        <dbReference type="SAM" id="Phobius"/>
    </source>
</evidence>
<keyword evidence="1" id="KW-1133">Transmembrane helix</keyword>
<feature type="transmembrane region" description="Helical" evidence="1">
    <location>
        <begin position="222"/>
        <end position="240"/>
    </location>
</feature>
<evidence type="ECO:0000313" key="2">
    <source>
        <dbReference type="EMBL" id="KKB12911.1"/>
    </source>
</evidence>
<feature type="transmembrane region" description="Helical" evidence="1">
    <location>
        <begin position="93"/>
        <end position="113"/>
    </location>
</feature>
<feature type="transmembrane region" description="Helical" evidence="1">
    <location>
        <begin position="278"/>
        <end position="297"/>
    </location>
</feature>
<keyword evidence="1" id="KW-0812">Transmembrane</keyword>
<comment type="caution">
    <text evidence="2">The sequence shown here is derived from an EMBL/GenBank/DDBJ whole genome shotgun (WGS) entry which is preliminary data.</text>
</comment>
<dbReference type="Proteomes" id="UP000033632">
    <property type="component" value="Unassembled WGS sequence"/>
</dbReference>
<evidence type="ECO:0000313" key="3">
    <source>
        <dbReference type="Proteomes" id="UP000033632"/>
    </source>
</evidence>
<evidence type="ECO:0008006" key="4">
    <source>
        <dbReference type="Google" id="ProtNLM"/>
    </source>
</evidence>
<dbReference type="PATRIC" id="fig|443610.3.peg.3485"/>
<name>A0A0F5FVJ9_9HYPH</name>
<feature type="transmembrane region" description="Helical" evidence="1">
    <location>
        <begin position="331"/>
        <end position="349"/>
    </location>
</feature>
<reference evidence="2 3" key="1">
    <citation type="submission" date="2015-03" db="EMBL/GenBank/DDBJ databases">
        <authorList>
            <person name="Hassan Y.I."/>
            <person name="Lepp D."/>
            <person name="Li X.-Z."/>
            <person name="Zhou T."/>
        </authorList>
    </citation>
    <scope>NUCLEOTIDE SEQUENCE [LARGE SCALE GENOMIC DNA]</scope>
    <source>
        <strain evidence="2 3">BD-c194</strain>
    </source>
</reference>
<dbReference type="EMBL" id="JZEX01000056">
    <property type="protein sequence ID" value="KKB12911.1"/>
    <property type="molecule type" value="Genomic_DNA"/>
</dbReference>
<feature type="transmembrane region" description="Helical" evidence="1">
    <location>
        <begin position="193"/>
        <end position="210"/>
    </location>
</feature>
<accession>A0A0F5FVJ9</accession>
<feature type="transmembrane region" description="Helical" evidence="1">
    <location>
        <begin position="148"/>
        <end position="164"/>
    </location>
</feature>
<keyword evidence="1" id="KW-0472">Membrane</keyword>
<sequence>MNIVRLWPLGVLAALTAVFAVLNLSLSARHGTLAMPPIYDDVGYLLDSARRMTIERGDSVVGLVQSFLNRPPHAPLSTLLAMTGYAVFGHHVWAPYALNATVLLAYTVLMYFVARKQQATTLQSLLITFILLYPPVVHAIVTEFRPDIAAGMIFAAAIYLLIQADLTKIGGAPRIAVALVCAFAVVAKPSAFVVTVPMLGASLLISVACLGHQWRAGIRPALGLVGIALVVLVPYVIIWGRQVYEYVYQVFVTNSDVWRTGGTHFYHAIYHSFGDGGAHALGLFVPIGLATILADLVMSFKRNFDRRVAAFYIVIAVTYAGMSTAGDKSAYQGAFFYMPFLLAICVSIARLAANLTGIGRWALIAIAGIVAITAPPATTFTYANRYPNAKAMAAELVDYTERELSRCGYRAATIVGIAPYPVTPDAIALQLMLEKGADMSVQQPFLVRDLDHMISVAMSSDFILLPNSWGREISSYLPGTQFVDDVRARVMETGEWSSFRPNVEDPPEILSRTNCKRL</sequence>
<gene>
    <name evidence="2" type="ORF">VE25_04980</name>
</gene>
<dbReference type="OrthoDB" id="8186454at2"/>
<feature type="transmembrane region" description="Helical" evidence="1">
    <location>
        <begin position="309"/>
        <end position="325"/>
    </location>
</feature>
<dbReference type="RefSeq" id="WP_046107498.1">
    <property type="nucleotide sequence ID" value="NZ_JZEX01000056.1"/>
</dbReference>